<keyword evidence="14" id="KW-0630">Potassium</keyword>
<keyword evidence="8 18" id="KW-0808">Transferase</keyword>
<feature type="domain" description="PEP-utilising enzyme mobile" evidence="20">
    <location>
        <begin position="504"/>
        <end position="575"/>
    </location>
</feature>
<dbReference type="SUPFAM" id="SSF50800">
    <property type="entry name" value="PK beta-barrel domain-like"/>
    <property type="match status" value="1"/>
</dbReference>
<sequence length="585" mass="61458">MKKTKIICTVGPSTDKPGVLENLLLAGMNVARFNFSHGSHAEHARRIAMVREAARATKLAVAIMLDNKGPEMRLGKFEGGKTILSQGQTFTLTTRDIVGNNSVAAVNHPHFHEEIAPGDMILLSDGLISLRVEAVSGQDITTTVQNSGLISDRKRVAAPGVYVKLPLLAEQDVADIQFGIKQGIDFIAASFVQRAGDILAIRKLLEEAGVQNDIDIIAKIENAEGVKRIDEILKVTDGVMVARGDLGVEIPVEEVPLVQKMIIEKCNKAGKPVITATQMLESMLTNPRPTRAEASDVANAILDGSDAIMLSGETASGQYPVEAVQTMAKLAVRIEASLPYDRMLLAKGIGQEKTTTEAISHASVQVAHGLGAAAILAATHTGHAARMVSKYRPKSAIIAVTPRENTLRRSLLYWGVYPVLAPDAAGTDEMTANAIGSALAAGAVQEGDLVVITAGVPSGTAGTTNMIRVHVVGNILLKGTGIGRLAAAGKLCIARSVKELKAKFQKGDVLVLKAVDEETAVYAAQAGAIIAEEGGLTSHAAVVGISFGIPVIVGADGATERLTDGMTVTVDPKQGIVYQGKINAR</sequence>
<evidence type="ECO:0000256" key="15">
    <source>
        <dbReference type="ARBA" id="ARBA00023152"/>
    </source>
</evidence>
<evidence type="ECO:0000256" key="11">
    <source>
        <dbReference type="ARBA" id="ARBA00022777"/>
    </source>
</evidence>
<dbReference type="EC" id="2.7.1.40" evidence="6 17"/>
<comment type="similarity">
    <text evidence="5 18">Belongs to the pyruvate kinase family.</text>
</comment>
<comment type="catalytic activity">
    <reaction evidence="18">
        <text>pyruvate + ATP = phosphoenolpyruvate + ADP + H(+)</text>
        <dbReference type="Rhea" id="RHEA:18157"/>
        <dbReference type="ChEBI" id="CHEBI:15361"/>
        <dbReference type="ChEBI" id="CHEBI:15378"/>
        <dbReference type="ChEBI" id="CHEBI:30616"/>
        <dbReference type="ChEBI" id="CHEBI:58702"/>
        <dbReference type="ChEBI" id="CHEBI:456216"/>
        <dbReference type="EC" id="2.7.1.40"/>
    </reaction>
</comment>
<evidence type="ECO:0000256" key="5">
    <source>
        <dbReference type="ARBA" id="ARBA00008663"/>
    </source>
</evidence>
<keyword evidence="9" id="KW-0479">Metal-binding</keyword>
<comment type="similarity">
    <text evidence="4">In the C-terminal section; belongs to the PEP-utilizing enzyme family.</text>
</comment>
<keyword evidence="11 18" id="KW-0418">Kinase</keyword>
<dbReference type="GO" id="GO:0004743">
    <property type="term" value="F:pyruvate kinase activity"/>
    <property type="evidence" value="ECO:0007669"/>
    <property type="project" value="UniProtKB-UniRule"/>
</dbReference>
<evidence type="ECO:0000256" key="16">
    <source>
        <dbReference type="ARBA" id="ARBA00023317"/>
    </source>
</evidence>
<comment type="cofactor">
    <cofactor evidence="1">
        <name>Mg(2+)</name>
        <dbReference type="ChEBI" id="CHEBI:18420"/>
    </cofactor>
</comment>
<dbReference type="InterPro" id="IPR036918">
    <property type="entry name" value="Pyrv_Knase_C_sf"/>
</dbReference>
<evidence type="ECO:0000259" key="21">
    <source>
        <dbReference type="Pfam" id="PF02887"/>
    </source>
</evidence>
<comment type="cofactor">
    <cofactor evidence="2">
        <name>K(+)</name>
        <dbReference type="ChEBI" id="CHEBI:29103"/>
    </cofactor>
</comment>
<keyword evidence="13 18" id="KW-0460">Magnesium</keyword>
<accession>A0A212LLW0</accession>
<evidence type="ECO:0000313" key="22">
    <source>
        <dbReference type="EMBL" id="SCM78534.1"/>
    </source>
</evidence>
<evidence type="ECO:0000256" key="14">
    <source>
        <dbReference type="ARBA" id="ARBA00022958"/>
    </source>
</evidence>
<evidence type="ECO:0000256" key="9">
    <source>
        <dbReference type="ARBA" id="ARBA00022723"/>
    </source>
</evidence>
<comment type="pathway">
    <text evidence="3 18">Carbohydrate degradation; glycolysis; pyruvate from D-glyceraldehyde 3-phosphate: step 5/5.</text>
</comment>
<dbReference type="Pfam" id="PF00391">
    <property type="entry name" value="PEP-utilizers"/>
    <property type="match status" value="1"/>
</dbReference>
<dbReference type="AlphaFoldDB" id="A0A212LLW0"/>
<evidence type="ECO:0000256" key="13">
    <source>
        <dbReference type="ARBA" id="ARBA00022842"/>
    </source>
</evidence>
<dbReference type="FunFam" id="3.20.20.60:FF:000001">
    <property type="entry name" value="Pyruvate kinase"/>
    <property type="match status" value="1"/>
</dbReference>
<evidence type="ECO:0000256" key="12">
    <source>
        <dbReference type="ARBA" id="ARBA00022840"/>
    </source>
</evidence>
<gene>
    <name evidence="22" type="primary">pyk</name>
    <name evidence="22" type="ORF">KL86SPO_20089</name>
</gene>
<keyword evidence="15 18" id="KW-0324">Glycolysis</keyword>
<name>A0A212LLW0_9FIRM</name>
<dbReference type="InterPro" id="IPR015793">
    <property type="entry name" value="Pyrv_Knase_brl"/>
</dbReference>
<dbReference type="GO" id="GO:0016301">
    <property type="term" value="F:kinase activity"/>
    <property type="evidence" value="ECO:0007669"/>
    <property type="project" value="UniProtKB-KW"/>
</dbReference>
<dbReference type="InterPro" id="IPR018209">
    <property type="entry name" value="Pyrv_Knase_AS"/>
</dbReference>
<dbReference type="Gene3D" id="2.40.33.10">
    <property type="entry name" value="PK beta-barrel domain-like"/>
    <property type="match status" value="1"/>
</dbReference>
<keyword evidence="12" id="KW-0067">ATP-binding</keyword>
<dbReference type="InterPro" id="IPR040442">
    <property type="entry name" value="Pyrv_kinase-like_dom_sf"/>
</dbReference>
<dbReference type="SUPFAM" id="SSF51621">
    <property type="entry name" value="Phosphoenolpyruvate/pyruvate domain"/>
    <property type="match status" value="1"/>
</dbReference>
<keyword evidence="16 22" id="KW-0670">Pyruvate</keyword>
<evidence type="ECO:0000256" key="3">
    <source>
        <dbReference type="ARBA" id="ARBA00004997"/>
    </source>
</evidence>
<keyword evidence="10" id="KW-0547">Nucleotide-binding</keyword>
<dbReference type="Gene3D" id="3.50.30.10">
    <property type="entry name" value="Phosphohistidine domain"/>
    <property type="match status" value="1"/>
</dbReference>
<dbReference type="NCBIfam" id="NF004978">
    <property type="entry name" value="PRK06354.1"/>
    <property type="match status" value="1"/>
</dbReference>
<evidence type="ECO:0000256" key="18">
    <source>
        <dbReference type="RuleBase" id="RU000504"/>
    </source>
</evidence>
<dbReference type="Gene3D" id="3.20.20.60">
    <property type="entry name" value="Phosphoenolpyruvate-binding domains"/>
    <property type="match status" value="1"/>
</dbReference>
<dbReference type="PANTHER" id="PTHR11817">
    <property type="entry name" value="PYRUVATE KINASE"/>
    <property type="match status" value="1"/>
</dbReference>
<dbReference type="InterPro" id="IPR001697">
    <property type="entry name" value="Pyr_Knase"/>
</dbReference>
<dbReference type="PRINTS" id="PR01050">
    <property type="entry name" value="PYRUVTKNASE"/>
</dbReference>
<feature type="domain" description="Pyruvate kinase C-terminal" evidence="21">
    <location>
        <begin position="357"/>
        <end position="470"/>
    </location>
</feature>
<evidence type="ECO:0000256" key="1">
    <source>
        <dbReference type="ARBA" id="ARBA00001946"/>
    </source>
</evidence>
<evidence type="ECO:0000256" key="8">
    <source>
        <dbReference type="ARBA" id="ARBA00022679"/>
    </source>
</evidence>
<dbReference type="InterPro" id="IPR015795">
    <property type="entry name" value="Pyrv_Knase_C"/>
</dbReference>
<dbReference type="Pfam" id="PF00224">
    <property type="entry name" value="PK"/>
    <property type="match status" value="1"/>
</dbReference>
<evidence type="ECO:0000259" key="20">
    <source>
        <dbReference type="Pfam" id="PF00391"/>
    </source>
</evidence>
<dbReference type="RefSeq" id="WP_288183127.1">
    <property type="nucleotide sequence ID" value="NZ_LT608335.1"/>
</dbReference>
<dbReference type="InterPro" id="IPR011037">
    <property type="entry name" value="Pyrv_Knase-like_insert_dom_sf"/>
</dbReference>
<dbReference type="NCBIfam" id="NF004491">
    <property type="entry name" value="PRK05826.1"/>
    <property type="match status" value="1"/>
</dbReference>
<reference evidence="22" key="1">
    <citation type="submission" date="2016-08" db="EMBL/GenBank/DDBJ databases">
        <authorList>
            <person name="Seilhamer J.J."/>
        </authorList>
    </citation>
    <scope>NUCLEOTIDE SEQUENCE</scope>
    <source>
        <strain evidence="22">86</strain>
    </source>
</reference>
<dbReference type="GO" id="GO:0030955">
    <property type="term" value="F:potassium ion binding"/>
    <property type="evidence" value="ECO:0007669"/>
    <property type="project" value="UniProtKB-UniRule"/>
</dbReference>
<dbReference type="SUPFAM" id="SSF52009">
    <property type="entry name" value="Phosphohistidine domain"/>
    <property type="match status" value="1"/>
</dbReference>
<dbReference type="PROSITE" id="PS00110">
    <property type="entry name" value="PYRUVATE_KINASE"/>
    <property type="match status" value="1"/>
</dbReference>
<protein>
    <recommendedName>
        <fullName evidence="7 17">Pyruvate kinase</fullName>
        <ecNumber evidence="6 17">2.7.1.40</ecNumber>
    </recommendedName>
</protein>
<evidence type="ECO:0000256" key="2">
    <source>
        <dbReference type="ARBA" id="ARBA00001958"/>
    </source>
</evidence>
<dbReference type="GO" id="GO:0006950">
    <property type="term" value="P:response to stress"/>
    <property type="evidence" value="ECO:0007669"/>
    <property type="project" value="UniProtKB-ARBA"/>
</dbReference>
<evidence type="ECO:0000256" key="10">
    <source>
        <dbReference type="ARBA" id="ARBA00022741"/>
    </source>
</evidence>
<dbReference type="UniPathway" id="UPA00109">
    <property type="reaction ID" value="UER00188"/>
</dbReference>
<dbReference type="SUPFAM" id="SSF52935">
    <property type="entry name" value="PK C-terminal domain-like"/>
    <property type="match status" value="1"/>
</dbReference>
<evidence type="ECO:0000256" key="6">
    <source>
        <dbReference type="ARBA" id="ARBA00012142"/>
    </source>
</evidence>
<dbReference type="InterPro" id="IPR036637">
    <property type="entry name" value="Phosphohistidine_dom_sf"/>
</dbReference>
<dbReference type="InterPro" id="IPR015813">
    <property type="entry name" value="Pyrv/PenolPyrv_kinase-like_dom"/>
</dbReference>
<dbReference type="Pfam" id="PF02887">
    <property type="entry name" value="PK_C"/>
    <property type="match status" value="1"/>
</dbReference>
<dbReference type="InterPro" id="IPR008279">
    <property type="entry name" value="PEP-util_enz_mobile_dom"/>
</dbReference>
<proteinExistence type="inferred from homology"/>
<evidence type="ECO:0000256" key="17">
    <source>
        <dbReference type="NCBIfam" id="TIGR01064"/>
    </source>
</evidence>
<evidence type="ECO:0000256" key="7">
    <source>
        <dbReference type="ARBA" id="ARBA00018587"/>
    </source>
</evidence>
<evidence type="ECO:0000256" key="4">
    <source>
        <dbReference type="ARBA" id="ARBA00006237"/>
    </source>
</evidence>
<dbReference type="InterPro" id="IPR015806">
    <property type="entry name" value="Pyrv_Knase_insert_dom_sf"/>
</dbReference>
<dbReference type="EMBL" id="FMJE01000002">
    <property type="protein sequence ID" value="SCM78534.1"/>
    <property type="molecule type" value="Genomic_DNA"/>
</dbReference>
<dbReference type="Gene3D" id="3.40.1380.20">
    <property type="entry name" value="Pyruvate kinase, C-terminal domain"/>
    <property type="match status" value="1"/>
</dbReference>
<dbReference type="GO" id="GO:0005524">
    <property type="term" value="F:ATP binding"/>
    <property type="evidence" value="ECO:0007669"/>
    <property type="project" value="UniProtKB-KW"/>
</dbReference>
<organism evidence="22">
    <name type="scientific">uncultured Sporomusa sp</name>
    <dbReference type="NCBI Taxonomy" id="307249"/>
    <lineage>
        <taxon>Bacteria</taxon>
        <taxon>Bacillati</taxon>
        <taxon>Bacillota</taxon>
        <taxon>Negativicutes</taxon>
        <taxon>Selenomonadales</taxon>
        <taxon>Sporomusaceae</taxon>
        <taxon>Sporomusa</taxon>
        <taxon>environmental samples</taxon>
    </lineage>
</organism>
<feature type="domain" description="Pyruvate kinase barrel" evidence="19">
    <location>
        <begin position="1"/>
        <end position="324"/>
    </location>
</feature>
<dbReference type="GO" id="GO:0000287">
    <property type="term" value="F:magnesium ion binding"/>
    <property type="evidence" value="ECO:0007669"/>
    <property type="project" value="UniProtKB-UniRule"/>
</dbReference>
<dbReference type="NCBIfam" id="TIGR01064">
    <property type="entry name" value="pyruv_kin"/>
    <property type="match status" value="1"/>
</dbReference>
<evidence type="ECO:0000259" key="19">
    <source>
        <dbReference type="Pfam" id="PF00224"/>
    </source>
</evidence>
<dbReference type="FunFam" id="2.40.33.10:FF:000001">
    <property type="entry name" value="Pyruvate kinase"/>
    <property type="match status" value="1"/>
</dbReference>